<dbReference type="SUPFAM" id="SSF103657">
    <property type="entry name" value="BAR/IMD domain-like"/>
    <property type="match status" value="1"/>
</dbReference>
<name>A0AAD6YTK1_9AGAR</name>
<feature type="compositionally biased region" description="Polar residues" evidence="2">
    <location>
        <begin position="297"/>
        <end position="309"/>
    </location>
</feature>
<proteinExistence type="predicted"/>
<dbReference type="InterPro" id="IPR037470">
    <property type="entry name" value="IVY1"/>
</dbReference>
<keyword evidence="1" id="KW-0175">Coiled coil</keyword>
<dbReference type="PANTHER" id="PTHR38407:SF1">
    <property type="entry name" value="PROTEIN IVY1"/>
    <property type="match status" value="1"/>
</dbReference>
<evidence type="ECO:0008006" key="5">
    <source>
        <dbReference type="Google" id="ProtNLM"/>
    </source>
</evidence>
<evidence type="ECO:0000313" key="3">
    <source>
        <dbReference type="EMBL" id="KAJ7228880.1"/>
    </source>
</evidence>
<feature type="region of interest" description="Disordered" evidence="2">
    <location>
        <begin position="1"/>
        <end position="32"/>
    </location>
</feature>
<gene>
    <name evidence="3" type="ORF">GGX14DRAFT_615623</name>
</gene>
<reference evidence="3" key="1">
    <citation type="submission" date="2023-03" db="EMBL/GenBank/DDBJ databases">
        <title>Massive genome expansion in bonnet fungi (Mycena s.s.) driven by repeated elements and novel gene families across ecological guilds.</title>
        <authorList>
            <consortium name="Lawrence Berkeley National Laboratory"/>
            <person name="Harder C.B."/>
            <person name="Miyauchi S."/>
            <person name="Viragh M."/>
            <person name="Kuo A."/>
            <person name="Thoen E."/>
            <person name="Andreopoulos B."/>
            <person name="Lu D."/>
            <person name="Skrede I."/>
            <person name="Drula E."/>
            <person name="Henrissat B."/>
            <person name="Morin E."/>
            <person name="Kohler A."/>
            <person name="Barry K."/>
            <person name="LaButti K."/>
            <person name="Morin E."/>
            <person name="Salamov A."/>
            <person name="Lipzen A."/>
            <person name="Mereny Z."/>
            <person name="Hegedus B."/>
            <person name="Baldrian P."/>
            <person name="Stursova M."/>
            <person name="Weitz H."/>
            <person name="Taylor A."/>
            <person name="Grigoriev I.V."/>
            <person name="Nagy L.G."/>
            <person name="Martin F."/>
            <person name="Kauserud H."/>
        </authorList>
    </citation>
    <scope>NUCLEOTIDE SEQUENCE</scope>
    <source>
        <strain evidence="3">9144</strain>
    </source>
</reference>
<dbReference type="EMBL" id="JARJCW010000002">
    <property type="protein sequence ID" value="KAJ7228880.1"/>
    <property type="molecule type" value="Genomic_DNA"/>
</dbReference>
<accession>A0AAD6YTK1</accession>
<keyword evidence="4" id="KW-1185">Reference proteome</keyword>
<dbReference type="GO" id="GO:0000329">
    <property type="term" value="C:fungal-type vacuole membrane"/>
    <property type="evidence" value="ECO:0007669"/>
    <property type="project" value="InterPro"/>
</dbReference>
<comment type="caution">
    <text evidence="3">The sequence shown here is derived from an EMBL/GenBank/DDBJ whole genome shotgun (WGS) entry which is preliminary data.</text>
</comment>
<feature type="compositionally biased region" description="Polar residues" evidence="2">
    <location>
        <begin position="394"/>
        <end position="410"/>
    </location>
</feature>
<dbReference type="GO" id="GO:0005543">
    <property type="term" value="F:phospholipid binding"/>
    <property type="evidence" value="ECO:0007669"/>
    <property type="project" value="InterPro"/>
</dbReference>
<sequence length="456" mass="50335">MAPARSFIRSRRNSAQRRSPSPTFSDTTQASAMNFGANGPEKIITRANLKASLQAYEDLMNTSSLYRSALMNLSNVTAAFANAMEAASALKGPSYEAGTRLQAAAGLHHLIGNHWHVLAETLDKKFEKPLRLHLETYRTVVAERSTSYEKALRAKSQIIRDTEMRNMNRKERNLQSFREALVVLQRQVDDLDDLKASHYQEIVEHEEEVWDVVQGKICIVARSTMDVFDKFTAKASDPVIEPMLQSIPDAFDSYGPPQSEDQIFSILAPLSIMTNTTSSNASPMPTPAPELDGLEGVSNNHAWQPTSSVAFPAPSPEWEEDETPSSTTPPRSPSPPFAVRKHLAPLNSSRHPRKSESKLRSVLTPIDEARSRPKSPDTRPASILNTLTPPPIDTSPNHSWSFIYGNSPSEGSEDRDGKTPTRSTLFPSSSTPPRPPLQDPSADRSEPDTMQVPIAT</sequence>
<evidence type="ECO:0000256" key="1">
    <source>
        <dbReference type="SAM" id="Coils"/>
    </source>
</evidence>
<feature type="region of interest" description="Disordered" evidence="2">
    <location>
        <begin position="277"/>
        <end position="456"/>
    </location>
</feature>
<feature type="compositionally biased region" description="Polar residues" evidence="2">
    <location>
        <begin position="16"/>
        <end position="32"/>
    </location>
</feature>
<dbReference type="Proteomes" id="UP001219525">
    <property type="component" value="Unassembled WGS sequence"/>
</dbReference>
<evidence type="ECO:0000313" key="4">
    <source>
        <dbReference type="Proteomes" id="UP001219525"/>
    </source>
</evidence>
<dbReference type="InterPro" id="IPR027267">
    <property type="entry name" value="AH/BAR_dom_sf"/>
</dbReference>
<feature type="compositionally biased region" description="Polar residues" evidence="2">
    <location>
        <begin position="420"/>
        <end position="429"/>
    </location>
</feature>
<organism evidence="3 4">
    <name type="scientific">Mycena pura</name>
    <dbReference type="NCBI Taxonomy" id="153505"/>
    <lineage>
        <taxon>Eukaryota</taxon>
        <taxon>Fungi</taxon>
        <taxon>Dikarya</taxon>
        <taxon>Basidiomycota</taxon>
        <taxon>Agaricomycotina</taxon>
        <taxon>Agaricomycetes</taxon>
        <taxon>Agaricomycetidae</taxon>
        <taxon>Agaricales</taxon>
        <taxon>Marasmiineae</taxon>
        <taxon>Mycenaceae</taxon>
        <taxon>Mycena</taxon>
    </lineage>
</organism>
<dbReference type="PANTHER" id="PTHR38407">
    <property type="entry name" value="PROTEIN IVY1"/>
    <property type="match status" value="1"/>
</dbReference>
<feature type="compositionally biased region" description="Basic and acidic residues" evidence="2">
    <location>
        <begin position="367"/>
        <end position="377"/>
    </location>
</feature>
<evidence type="ECO:0000256" key="2">
    <source>
        <dbReference type="SAM" id="MobiDB-lite"/>
    </source>
</evidence>
<dbReference type="GO" id="GO:0042144">
    <property type="term" value="P:vacuole fusion, non-autophagic"/>
    <property type="evidence" value="ECO:0007669"/>
    <property type="project" value="InterPro"/>
</dbReference>
<feature type="coiled-coil region" evidence="1">
    <location>
        <begin position="160"/>
        <end position="208"/>
    </location>
</feature>
<dbReference type="AlphaFoldDB" id="A0AAD6YTK1"/>
<dbReference type="Gene3D" id="1.20.1270.60">
    <property type="entry name" value="Arfaptin homology (AH) domain/BAR domain"/>
    <property type="match status" value="1"/>
</dbReference>
<protein>
    <recommendedName>
        <fullName evidence="5">IMD domain-containing protein</fullName>
    </recommendedName>
</protein>